<dbReference type="Gene3D" id="1.10.1200.270">
    <property type="entry name" value="Methyltransferase, alpha-helical capping domain"/>
    <property type="match status" value="1"/>
</dbReference>
<name>A0A803KYI1_CHEQI</name>
<dbReference type="KEGG" id="cqi:110682528"/>
<reference evidence="5" key="1">
    <citation type="journal article" date="2017" name="Nature">
        <title>The genome of Chenopodium quinoa.</title>
        <authorList>
            <person name="Jarvis D.E."/>
            <person name="Ho Y.S."/>
            <person name="Lightfoot D.J."/>
            <person name="Schmoeckel S.M."/>
            <person name="Li B."/>
            <person name="Borm T.J.A."/>
            <person name="Ohyanagi H."/>
            <person name="Mineta K."/>
            <person name="Michell C.T."/>
            <person name="Saber N."/>
            <person name="Kharbatia N.M."/>
            <person name="Rupper R.R."/>
            <person name="Sharp A.R."/>
            <person name="Dally N."/>
            <person name="Boughton B.A."/>
            <person name="Woo Y.H."/>
            <person name="Gao G."/>
            <person name="Schijlen E.G.W.M."/>
            <person name="Guo X."/>
            <person name="Momin A.A."/>
            <person name="Negrao S."/>
            <person name="Al-Babili S."/>
            <person name="Gehring C."/>
            <person name="Roessner U."/>
            <person name="Jung C."/>
            <person name="Murphy K."/>
            <person name="Arold S.T."/>
            <person name="Gojobori T."/>
            <person name="van der Linden C.G."/>
            <person name="van Loo E.N."/>
            <person name="Jellen E.N."/>
            <person name="Maughan P.J."/>
            <person name="Tester M."/>
        </authorList>
    </citation>
    <scope>NUCLEOTIDE SEQUENCE [LARGE SCALE GENOMIC DNA]</scope>
    <source>
        <strain evidence="5">cv. PI 614886</strain>
    </source>
</reference>
<dbReference type="GO" id="GO:0008168">
    <property type="term" value="F:methyltransferase activity"/>
    <property type="evidence" value="ECO:0007669"/>
    <property type="project" value="UniProtKB-KW"/>
</dbReference>
<keyword evidence="2" id="KW-0808">Transferase</keyword>
<dbReference type="Proteomes" id="UP000596660">
    <property type="component" value="Unplaced"/>
</dbReference>
<keyword evidence="6" id="KW-1185">Reference proteome</keyword>
<keyword evidence="4" id="KW-0460">Magnesium</keyword>
<evidence type="ECO:0000313" key="6">
    <source>
        <dbReference type="Proteomes" id="UP000596660"/>
    </source>
</evidence>
<dbReference type="OMA" id="SWAIQWL"/>
<evidence type="ECO:0000256" key="4">
    <source>
        <dbReference type="ARBA" id="ARBA00022842"/>
    </source>
</evidence>
<evidence type="ECO:0000256" key="1">
    <source>
        <dbReference type="ARBA" id="ARBA00022603"/>
    </source>
</evidence>
<dbReference type="GeneID" id="110682528"/>
<dbReference type="SMR" id="A0A803KYI1"/>
<dbReference type="Gramene" id="AUR62004090-RA">
    <property type="protein sequence ID" value="AUR62004090-RA:cds"/>
    <property type="gene ID" value="AUR62004090"/>
</dbReference>
<dbReference type="OrthoDB" id="1523883at2759"/>
<evidence type="ECO:0000256" key="3">
    <source>
        <dbReference type="ARBA" id="ARBA00022723"/>
    </source>
</evidence>
<keyword evidence="3" id="KW-0479">Metal-binding</keyword>
<dbReference type="InterPro" id="IPR005299">
    <property type="entry name" value="MeTrfase_7"/>
</dbReference>
<dbReference type="Gene3D" id="3.40.50.150">
    <property type="entry name" value="Vaccinia Virus protein VP39"/>
    <property type="match status" value="1"/>
</dbReference>
<dbReference type="InterPro" id="IPR029063">
    <property type="entry name" value="SAM-dependent_MTases_sf"/>
</dbReference>
<organism evidence="5 6">
    <name type="scientific">Chenopodium quinoa</name>
    <name type="common">Quinoa</name>
    <dbReference type="NCBI Taxonomy" id="63459"/>
    <lineage>
        <taxon>Eukaryota</taxon>
        <taxon>Viridiplantae</taxon>
        <taxon>Streptophyta</taxon>
        <taxon>Embryophyta</taxon>
        <taxon>Tracheophyta</taxon>
        <taxon>Spermatophyta</taxon>
        <taxon>Magnoliopsida</taxon>
        <taxon>eudicotyledons</taxon>
        <taxon>Gunneridae</taxon>
        <taxon>Pentapetalae</taxon>
        <taxon>Caryophyllales</taxon>
        <taxon>Chenopodiaceae</taxon>
        <taxon>Chenopodioideae</taxon>
        <taxon>Atripliceae</taxon>
        <taxon>Chenopodium</taxon>
    </lineage>
</organism>
<dbReference type="SUPFAM" id="SSF53335">
    <property type="entry name" value="S-adenosyl-L-methionine-dependent methyltransferases"/>
    <property type="match status" value="1"/>
</dbReference>
<proteinExistence type="predicted"/>
<sequence length="367" mass="42008">MDVEKIFHMKGGHDETSYSKNSSLQKKASDMVKHITMKAIQEVYLNTTPEILTIADLGCSSGRNSLSMIRELYRAVQDAYQKSQINGPESAPSVSVYLNDLPTNDFNSIFRALPEFLKDDSMYEQGHFRPSLFVAASPGSFYDPIFPPNFLHFVYSSYSLHWLSKVPPKIYDEHGKSMNKGCIYICESSPPTIIEAYAQQFQEDFSQFLKLRSQELTTGGRMVLVFLGRESPNHIDRGNSFLWELLTRSFAFLISKGQVDEEKLDSYDIHFYAPSKEEIEKEVKIEGSFKMEKLEMFQIEREVEKNGVSYGMAVASTVRAIQESMISHHFGDEILHSLFNKYAQVVDEEMSKQDIRPITFLLVLTKL</sequence>
<evidence type="ECO:0000256" key="2">
    <source>
        <dbReference type="ARBA" id="ARBA00022679"/>
    </source>
</evidence>
<evidence type="ECO:0000313" key="5">
    <source>
        <dbReference type="EnsemblPlants" id="AUR62004090-RA:cds"/>
    </source>
</evidence>
<dbReference type="Pfam" id="PF03492">
    <property type="entry name" value="Methyltransf_7"/>
    <property type="match status" value="1"/>
</dbReference>
<dbReference type="GO" id="GO:0046872">
    <property type="term" value="F:metal ion binding"/>
    <property type="evidence" value="ECO:0007669"/>
    <property type="project" value="UniProtKB-KW"/>
</dbReference>
<dbReference type="RefSeq" id="XP_021714561.1">
    <property type="nucleotide sequence ID" value="XM_021858869.1"/>
</dbReference>
<dbReference type="EnsemblPlants" id="AUR62004090-RA">
    <property type="protein sequence ID" value="AUR62004090-RA:cds"/>
    <property type="gene ID" value="AUR62004090"/>
</dbReference>
<reference evidence="5" key="2">
    <citation type="submission" date="2021-03" db="UniProtKB">
        <authorList>
            <consortium name="EnsemblPlants"/>
        </authorList>
    </citation>
    <scope>IDENTIFICATION</scope>
</reference>
<dbReference type="GO" id="GO:0032259">
    <property type="term" value="P:methylation"/>
    <property type="evidence" value="ECO:0007669"/>
    <property type="project" value="UniProtKB-KW"/>
</dbReference>
<gene>
    <name evidence="5" type="primary">LOC110682528</name>
</gene>
<keyword evidence="1" id="KW-0489">Methyltransferase</keyword>
<protein>
    <submittedName>
        <fullName evidence="5">Uncharacterized protein</fullName>
    </submittedName>
</protein>
<dbReference type="AlphaFoldDB" id="A0A803KYI1"/>
<dbReference type="PANTHER" id="PTHR31009">
    <property type="entry name" value="S-ADENOSYL-L-METHIONINE:CARBOXYL METHYLTRANSFERASE FAMILY PROTEIN"/>
    <property type="match status" value="1"/>
</dbReference>
<accession>A0A803KYI1</accession>
<dbReference type="InterPro" id="IPR042086">
    <property type="entry name" value="MeTrfase_capping"/>
</dbReference>